<evidence type="ECO:0000313" key="3">
    <source>
        <dbReference type="Proteomes" id="UP000266673"/>
    </source>
</evidence>
<keyword evidence="1" id="KW-0802">TPR repeat</keyword>
<proteinExistence type="predicted"/>
<dbReference type="InterPro" id="IPR011990">
    <property type="entry name" value="TPR-like_helical_dom_sf"/>
</dbReference>
<dbReference type="PROSITE" id="PS50293">
    <property type="entry name" value="TPR_REGION"/>
    <property type="match status" value="1"/>
</dbReference>
<evidence type="ECO:0000256" key="1">
    <source>
        <dbReference type="PROSITE-ProRule" id="PRU00339"/>
    </source>
</evidence>
<organism evidence="2 3">
    <name type="scientific">Gigaspora rosea</name>
    <dbReference type="NCBI Taxonomy" id="44941"/>
    <lineage>
        <taxon>Eukaryota</taxon>
        <taxon>Fungi</taxon>
        <taxon>Fungi incertae sedis</taxon>
        <taxon>Mucoromycota</taxon>
        <taxon>Glomeromycotina</taxon>
        <taxon>Glomeromycetes</taxon>
        <taxon>Diversisporales</taxon>
        <taxon>Gigasporaceae</taxon>
        <taxon>Gigaspora</taxon>
    </lineage>
</organism>
<evidence type="ECO:0000313" key="2">
    <source>
        <dbReference type="EMBL" id="RIB05335.1"/>
    </source>
</evidence>
<dbReference type="SUPFAM" id="SSF48452">
    <property type="entry name" value="TPR-like"/>
    <property type="match status" value="1"/>
</dbReference>
<feature type="repeat" description="TPR" evidence="1">
    <location>
        <begin position="37"/>
        <end position="66"/>
    </location>
</feature>
<dbReference type="OrthoDB" id="10006270at2759"/>
<keyword evidence="3" id="KW-1185">Reference proteome</keyword>
<dbReference type="Pfam" id="PF00515">
    <property type="entry name" value="TPR_1"/>
    <property type="match status" value="1"/>
</dbReference>
<accession>A0A397U4X9</accession>
<reference evidence="2 3" key="1">
    <citation type="submission" date="2018-06" db="EMBL/GenBank/DDBJ databases">
        <title>Comparative genomics reveals the genomic features of Rhizophagus irregularis, R. cerebriforme, R. diaphanum and Gigaspora rosea, and their symbiotic lifestyle signature.</title>
        <authorList>
            <person name="Morin E."/>
            <person name="San Clemente H."/>
            <person name="Chen E.C.H."/>
            <person name="De La Providencia I."/>
            <person name="Hainaut M."/>
            <person name="Kuo A."/>
            <person name="Kohler A."/>
            <person name="Murat C."/>
            <person name="Tang N."/>
            <person name="Roy S."/>
            <person name="Loubradou J."/>
            <person name="Henrissat B."/>
            <person name="Grigoriev I.V."/>
            <person name="Corradi N."/>
            <person name="Roux C."/>
            <person name="Martin F.M."/>
        </authorList>
    </citation>
    <scope>NUCLEOTIDE SEQUENCE [LARGE SCALE GENOMIC DNA]</scope>
    <source>
        <strain evidence="2 3">DAOM 194757</strain>
    </source>
</reference>
<gene>
    <name evidence="2" type="ORF">C2G38_2118622</name>
</gene>
<dbReference type="EMBL" id="QKWP01001998">
    <property type="protein sequence ID" value="RIB05335.1"/>
    <property type="molecule type" value="Genomic_DNA"/>
</dbReference>
<dbReference type="Proteomes" id="UP000266673">
    <property type="component" value="Unassembled WGS sequence"/>
</dbReference>
<dbReference type="Gene3D" id="1.25.40.10">
    <property type="entry name" value="Tetratricopeptide repeat domain"/>
    <property type="match status" value="1"/>
</dbReference>
<dbReference type="PROSITE" id="PS50005">
    <property type="entry name" value="TPR"/>
    <property type="match status" value="1"/>
</dbReference>
<dbReference type="STRING" id="44941.A0A397U4X9"/>
<protein>
    <submittedName>
        <fullName evidence="2">Uncharacterized protein</fullName>
    </submittedName>
</protein>
<sequence length="66" mass="7644">MEKYQEVLDILDDENPFLDRDDNSVDKNTEGGIGLEASIYYLRGVVYSQQSDLDNAKKWFKKALEI</sequence>
<name>A0A397U4X9_9GLOM</name>
<dbReference type="InterPro" id="IPR019734">
    <property type="entry name" value="TPR_rpt"/>
</dbReference>
<feature type="non-terminal residue" evidence="2">
    <location>
        <position position="66"/>
    </location>
</feature>
<dbReference type="AlphaFoldDB" id="A0A397U4X9"/>
<comment type="caution">
    <text evidence="2">The sequence shown here is derived from an EMBL/GenBank/DDBJ whole genome shotgun (WGS) entry which is preliminary data.</text>
</comment>